<sequence length="143" mass="15755">MPVAIIDGCTVREFVEDTDAFEKAMKQRFNNLDSDRDGTLSRSDVRAAFECVRFLGCALDMLDPNTPDQIDQLHDRVFCKFDTDHNGVVDIMEFQAQMRDILLAMADGLGAAPLQVVIDAGGLLEDALKHGEGRHVTFAAQAP</sequence>
<proteinExistence type="predicted"/>
<dbReference type="Gene3D" id="1.10.238.10">
    <property type="entry name" value="EF-hand"/>
    <property type="match status" value="1"/>
</dbReference>
<dbReference type="InterPro" id="IPR002048">
    <property type="entry name" value="EF_hand_dom"/>
</dbReference>
<evidence type="ECO:0000259" key="2">
    <source>
        <dbReference type="PROSITE" id="PS50222"/>
    </source>
</evidence>
<evidence type="ECO:0000256" key="1">
    <source>
        <dbReference type="ARBA" id="ARBA00022837"/>
    </source>
</evidence>
<comment type="caution">
    <text evidence="3">The sequence shown here is derived from an EMBL/GenBank/DDBJ whole genome shotgun (WGS) entry which is preliminary data.</text>
</comment>
<keyword evidence="4" id="KW-1185">Reference proteome</keyword>
<dbReference type="PANTHER" id="PTHR34574">
    <property type="entry name" value="CALCIUM-BINDING EF-HAND FAMILY PROTEIN-RELATED"/>
    <property type="match status" value="1"/>
</dbReference>
<dbReference type="PANTHER" id="PTHR34574:SF5">
    <property type="entry name" value="CALCIUM-BINDING EF-HAND FAMILY PROTEIN"/>
    <property type="match status" value="1"/>
</dbReference>
<keyword evidence="1" id="KW-0106">Calcium</keyword>
<dbReference type="SMART" id="SM00054">
    <property type="entry name" value="EFh"/>
    <property type="match status" value="2"/>
</dbReference>
<dbReference type="InterPro" id="IPR018247">
    <property type="entry name" value="EF_Hand_1_Ca_BS"/>
</dbReference>
<name>A0A8T2TNA2_CERRI</name>
<dbReference type="SUPFAM" id="SSF47473">
    <property type="entry name" value="EF-hand"/>
    <property type="match status" value="1"/>
</dbReference>
<dbReference type="Pfam" id="PF13499">
    <property type="entry name" value="EF-hand_7"/>
    <property type="match status" value="1"/>
</dbReference>
<evidence type="ECO:0000313" key="4">
    <source>
        <dbReference type="Proteomes" id="UP000825935"/>
    </source>
</evidence>
<feature type="domain" description="EF-hand" evidence="2">
    <location>
        <begin position="69"/>
        <end position="104"/>
    </location>
</feature>
<accession>A0A8T2TNA2</accession>
<dbReference type="EMBL" id="CM035416">
    <property type="protein sequence ID" value="KAH7424951.1"/>
    <property type="molecule type" value="Genomic_DNA"/>
</dbReference>
<dbReference type="PROSITE" id="PS00018">
    <property type="entry name" value="EF_HAND_1"/>
    <property type="match status" value="2"/>
</dbReference>
<organism evidence="3 4">
    <name type="scientific">Ceratopteris richardii</name>
    <name type="common">Triangle waterfern</name>
    <dbReference type="NCBI Taxonomy" id="49495"/>
    <lineage>
        <taxon>Eukaryota</taxon>
        <taxon>Viridiplantae</taxon>
        <taxon>Streptophyta</taxon>
        <taxon>Embryophyta</taxon>
        <taxon>Tracheophyta</taxon>
        <taxon>Polypodiopsida</taxon>
        <taxon>Polypodiidae</taxon>
        <taxon>Polypodiales</taxon>
        <taxon>Pteridineae</taxon>
        <taxon>Pteridaceae</taxon>
        <taxon>Parkerioideae</taxon>
        <taxon>Ceratopteris</taxon>
    </lineage>
</organism>
<dbReference type="OrthoDB" id="186625at2759"/>
<dbReference type="GO" id="GO:0005509">
    <property type="term" value="F:calcium ion binding"/>
    <property type="evidence" value="ECO:0007669"/>
    <property type="project" value="InterPro"/>
</dbReference>
<gene>
    <name evidence="3" type="ORF">KP509_11G033200</name>
</gene>
<dbReference type="PROSITE" id="PS50222">
    <property type="entry name" value="EF_HAND_2"/>
    <property type="match status" value="2"/>
</dbReference>
<dbReference type="InterPro" id="IPR011992">
    <property type="entry name" value="EF-hand-dom_pair"/>
</dbReference>
<reference evidence="3" key="1">
    <citation type="submission" date="2021-08" db="EMBL/GenBank/DDBJ databases">
        <title>WGS assembly of Ceratopteris richardii.</title>
        <authorList>
            <person name="Marchant D.B."/>
            <person name="Chen G."/>
            <person name="Jenkins J."/>
            <person name="Shu S."/>
            <person name="Leebens-Mack J."/>
            <person name="Grimwood J."/>
            <person name="Schmutz J."/>
            <person name="Soltis P."/>
            <person name="Soltis D."/>
            <person name="Chen Z.-H."/>
        </authorList>
    </citation>
    <scope>NUCLEOTIDE SEQUENCE</scope>
    <source>
        <strain evidence="3">Whitten #5841</strain>
        <tissue evidence="3">Leaf</tissue>
    </source>
</reference>
<protein>
    <recommendedName>
        <fullName evidence="2">EF-hand domain-containing protein</fullName>
    </recommendedName>
</protein>
<evidence type="ECO:0000313" key="3">
    <source>
        <dbReference type="EMBL" id="KAH7424951.1"/>
    </source>
</evidence>
<feature type="domain" description="EF-hand" evidence="2">
    <location>
        <begin position="20"/>
        <end position="55"/>
    </location>
</feature>
<dbReference type="AlphaFoldDB" id="A0A8T2TNA2"/>
<dbReference type="Proteomes" id="UP000825935">
    <property type="component" value="Chromosome 11"/>
</dbReference>